<dbReference type="InterPro" id="IPR033983">
    <property type="entry name" value="Thiazole_synthase_ThiG"/>
</dbReference>
<dbReference type="GO" id="GO:0043799">
    <property type="term" value="F:glycine oxidase activity"/>
    <property type="evidence" value="ECO:0007669"/>
    <property type="project" value="UniProtKB-EC"/>
</dbReference>
<dbReference type="Proteomes" id="UP000218785">
    <property type="component" value="Chromosome"/>
</dbReference>
<dbReference type="SUPFAM" id="SSF110399">
    <property type="entry name" value="ThiG-like"/>
    <property type="match status" value="1"/>
</dbReference>
<keyword evidence="3 9" id="KW-0808">Transferase</keyword>
<comment type="pathway">
    <text evidence="2 9">Cofactor biosynthesis; thiamine diphosphate biosynthesis.</text>
</comment>
<accession>A0A1Z4MYI0</accession>
<dbReference type="EMBL" id="AP018248">
    <property type="protein sequence ID" value="BAY98503.1"/>
    <property type="molecule type" value="Genomic_DNA"/>
</dbReference>
<evidence type="ECO:0000256" key="4">
    <source>
        <dbReference type="ARBA" id="ARBA00022977"/>
    </source>
</evidence>
<evidence type="ECO:0000256" key="9">
    <source>
        <dbReference type="HAMAP-Rule" id="MF_00443"/>
    </source>
</evidence>
<comment type="catalytic activity">
    <reaction evidence="7">
        <text>glycine + O2 + H2O = glyoxylate + H2O2 + NH4(+)</text>
        <dbReference type="Rhea" id="RHEA:11532"/>
        <dbReference type="ChEBI" id="CHEBI:15377"/>
        <dbReference type="ChEBI" id="CHEBI:15379"/>
        <dbReference type="ChEBI" id="CHEBI:16240"/>
        <dbReference type="ChEBI" id="CHEBI:28938"/>
        <dbReference type="ChEBI" id="CHEBI:36655"/>
        <dbReference type="ChEBI" id="CHEBI:57305"/>
        <dbReference type="EC" id="1.4.3.19"/>
    </reaction>
</comment>
<evidence type="ECO:0000256" key="3">
    <source>
        <dbReference type="ARBA" id="ARBA00022679"/>
    </source>
</evidence>
<dbReference type="RefSeq" id="WP_096575944.1">
    <property type="nucleotide sequence ID" value="NZ_CAWNJS010000001.1"/>
</dbReference>
<keyword evidence="13" id="KW-1185">Reference proteome</keyword>
<keyword evidence="6 9" id="KW-0704">Schiff base</keyword>
<reference evidence="12 13" key="1">
    <citation type="submission" date="2017-06" db="EMBL/GenBank/DDBJ databases">
        <title>Genome sequencing of cyanobaciteial culture collection at National Institute for Environmental Studies (NIES).</title>
        <authorList>
            <person name="Hirose Y."/>
            <person name="Shimura Y."/>
            <person name="Fujisawa T."/>
            <person name="Nakamura Y."/>
            <person name="Kawachi M."/>
        </authorList>
    </citation>
    <scope>NUCLEOTIDE SEQUENCE [LARGE SCALE GENOMIC DNA]</scope>
    <source>
        <strain evidence="12 13">NIES-37</strain>
    </source>
</reference>
<dbReference type="AlphaFoldDB" id="A0A1Z4MYI0"/>
<evidence type="ECO:0000256" key="6">
    <source>
        <dbReference type="ARBA" id="ARBA00023270"/>
    </source>
</evidence>
<dbReference type="GO" id="GO:0050660">
    <property type="term" value="F:flavin adenine dinucleotide binding"/>
    <property type="evidence" value="ECO:0007669"/>
    <property type="project" value="InterPro"/>
</dbReference>
<dbReference type="Gene3D" id="3.30.9.10">
    <property type="entry name" value="D-Amino Acid Oxidase, subunit A, domain 2"/>
    <property type="match status" value="1"/>
</dbReference>
<evidence type="ECO:0000313" key="13">
    <source>
        <dbReference type="Proteomes" id="UP000218785"/>
    </source>
</evidence>
<comment type="subcellular location">
    <subcellularLocation>
        <location evidence="9">Cytoplasm</location>
    </subcellularLocation>
</comment>
<dbReference type="SUPFAM" id="SSF51905">
    <property type="entry name" value="FAD/NAD(P)-binding domain"/>
    <property type="match status" value="1"/>
</dbReference>
<organism evidence="12 13">
    <name type="scientific">Tolypothrix tenuis PCC 7101</name>
    <dbReference type="NCBI Taxonomy" id="231146"/>
    <lineage>
        <taxon>Bacteria</taxon>
        <taxon>Bacillati</taxon>
        <taxon>Cyanobacteriota</taxon>
        <taxon>Cyanophyceae</taxon>
        <taxon>Nostocales</taxon>
        <taxon>Tolypothrichaceae</taxon>
        <taxon>Tolypothrix</taxon>
    </lineage>
</organism>
<feature type="domain" description="Thiazole synthase ThiG" evidence="11">
    <location>
        <begin position="401"/>
        <end position="652"/>
    </location>
</feature>
<feature type="binding site" evidence="9">
    <location>
        <position position="561"/>
    </location>
    <ligand>
        <name>1-deoxy-D-xylulose 5-phosphate</name>
        <dbReference type="ChEBI" id="CHEBI:57792"/>
    </ligand>
</feature>
<dbReference type="NCBIfam" id="TIGR02352">
    <property type="entry name" value="thiamin_ThiO"/>
    <property type="match status" value="1"/>
</dbReference>
<evidence type="ECO:0000256" key="5">
    <source>
        <dbReference type="ARBA" id="ARBA00023002"/>
    </source>
</evidence>
<feature type="active site" description="Schiff-base intermediate with DXP" evidence="9">
    <location>
        <position position="500"/>
    </location>
</feature>
<keyword evidence="5" id="KW-0560">Oxidoreductase</keyword>
<dbReference type="KEGG" id="ttq:NIES37_24530"/>
<feature type="binding site" evidence="9">
    <location>
        <begin position="587"/>
        <end position="588"/>
    </location>
    <ligand>
        <name>1-deoxy-D-xylulose 5-phosphate</name>
        <dbReference type="ChEBI" id="CHEBI:57792"/>
    </ligand>
</feature>
<dbReference type="Gene3D" id="3.50.50.60">
    <property type="entry name" value="FAD/NAD(P)-binding domain"/>
    <property type="match status" value="1"/>
</dbReference>
<dbReference type="InterPro" id="IPR008867">
    <property type="entry name" value="ThiG"/>
</dbReference>
<dbReference type="InterPro" id="IPR036188">
    <property type="entry name" value="FAD/NAD-bd_sf"/>
</dbReference>
<gene>
    <name evidence="9 12" type="primary">thiG</name>
    <name evidence="12" type="ORF">NIES37_24530</name>
</gene>
<comment type="subunit">
    <text evidence="9">Homotetramer. Forms heterodimers with either ThiH or ThiS.</text>
</comment>
<evidence type="ECO:0000313" key="12">
    <source>
        <dbReference type="EMBL" id="BAY98503.1"/>
    </source>
</evidence>
<keyword evidence="9" id="KW-0963">Cytoplasm</keyword>
<dbReference type="GO" id="GO:1990107">
    <property type="term" value="F:thiazole synthase activity"/>
    <property type="evidence" value="ECO:0007669"/>
    <property type="project" value="UniProtKB-EC"/>
</dbReference>
<evidence type="ECO:0000259" key="11">
    <source>
        <dbReference type="Pfam" id="PF05690"/>
    </source>
</evidence>
<dbReference type="HAMAP" id="MF_00443">
    <property type="entry name" value="ThiG"/>
    <property type="match status" value="1"/>
</dbReference>
<proteinExistence type="inferred from homology"/>
<dbReference type="SUPFAM" id="SSF54373">
    <property type="entry name" value="FAD-linked reductases, C-terminal domain"/>
    <property type="match status" value="1"/>
</dbReference>
<comment type="catalytic activity">
    <reaction evidence="8 9">
        <text>[ThiS sulfur-carrier protein]-C-terminal-Gly-aminoethanethioate + 2-iminoacetate + 1-deoxy-D-xylulose 5-phosphate = [ThiS sulfur-carrier protein]-C-terminal Gly-Gly + 2-[(2R,5Z)-2-carboxy-4-methylthiazol-5(2H)-ylidene]ethyl phosphate + 2 H2O + H(+)</text>
        <dbReference type="Rhea" id="RHEA:26297"/>
        <dbReference type="Rhea" id="RHEA-COMP:12909"/>
        <dbReference type="Rhea" id="RHEA-COMP:19908"/>
        <dbReference type="ChEBI" id="CHEBI:15377"/>
        <dbReference type="ChEBI" id="CHEBI:15378"/>
        <dbReference type="ChEBI" id="CHEBI:57792"/>
        <dbReference type="ChEBI" id="CHEBI:62899"/>
        <dbReference type="ChEBI" id="CHEBI:77846"/>
        <dbReference type="ChEBI" id="CHEBI:90778"/>
        <dbReference type="ChEBI" id="CHEBI:232372"/>
        <dbReference type="EC" id="2.8.1.10"/>
    </reaction>
</comment>
<dbReference type="InterPro" id="IPR012727">
    <property type="entry name" value="Gly_oxidase_ThiO"/>
</dbReference>
<protein>
    <recommendedName>
        <fullName evidence="9">Thiazole synthase</fullName>
        <ecNumber evidence="9">2.8.1.10</ecNumber>
    </recommendedName>
</protein>
<name>A0A1Z4MYI0_9CYAN</name>
<dbReference type="PANTHER" id="PTHR34266:SF2">
    <property type="entry name" value="THIAZOLE SYNTHASE"/>
    <property type="match status" value="1"/>
</dbReference>
<dbReference type="Pfam" id="PF01266">
    <property type="entry name" value="DAO"/>
    <property type="match status" value="1"/>
</dbReference>
<evidence type="ECO:0000256" key="1">
    <source>
        <dbReference type="ARBA" id="ARBA00002834"/>
    </source>
</evidence>
<evidence type="ECO:0000256" key="2">
    <source>
        <dbReference type="ARBA" id="ARBA00004948"/>
    </source>
</evidence>
<dbReference type="Pfam" id="PF05690">
    <property type="entry name" value="ThiG"/>
    <property type="match status" value="1"/>
</dbReference>
<dbReference type="EC" id="2.8.1.10" evidence="9"/>
<dbReference type="PANTHER" id="PTHR34266">
    <property type="entry name" value="THIAZOLE SYNTHASE"/>
    <property type="match status" value="1"/>
</dbReference>
<comment type="function">
    <text evidence="1 9">Catalyzes the rearrangement of 1-deoxy-D-xylulose 5-phosphate (DXP) to produce the thiazole phosphate moiety of thiamine. Sulfur is provided by the thiocarboxylate moiety of the carrier protein ThiS. In vitro, sulfur can be provided by H(2)S.</text>
</comment>
<dbReference type="UniPathway" id="UPA00060"/>
<keyword evidence="4 9" id="KW-0784">Thiamine biosynthesis</keyword>
<comment type="similarity">
    <text evidence="9">Belongs to the ThiG family.</text>
</comment>
<evidence type="ECO:0000256" key="7">
    <source>
        <dbReference type="ARBA" id="ARBA00049872"/>
    </source>
</evidence>
<dbReference type="CDD" id="cd04728">
    <property type="entry name" value="ThiG"/>
    <property type="match status" value="1"/>
</dbReference>
<feature type="binding site" evidence="9">
    <location>
        <begin position="609"/>
        <end position="610"/>
    </location>
    <ligand>
        <name>1-deoxy-D-xylulose 5-phosphate</name>
        <dbReference type="ChEBI" id="CHEBI:57792"/>
    </ligand>
</feature>
<evidence type="ECO:0000256" key="8">
    <source>
        <dbReference type="ARBA" id="ARBA00049897"/>
    </source>
</evidence>
<dbReference type="InterPro" id="IPR013785">
    <property type="entry name" value="Aldolase_TIM"/>
</dbReference>
<dbReference type="GO" id="GO:0009229">
    <property type="term" value="P:thiamine diphosphate biosynthetic process"/>
    <property type="evidence" value="ECO:0007669"/>
    <property type="project" value="UniProtKB-UniRule"/>
</dbReference>
<sequence>MTSDILIIGGGVIGLAIAVELKLRGANVTVLCRDFNAAASHAAAGMLAPDAENISDPAMYDLCWRSRALYSDWTRKLEELTGLSTLYWPCGILAPVYEESGAGIKSTVASARESPAYWLDKTAIGQYQPGLSSEVVGGWWYPEDAQVDNRALARVLWAAAESLGVELKDGVTVEGLLQQQGKVLGVQTSAGVMRATHYVLATGAWANELLPLPVRPVKGQMVRLRVPDAVPELPLKRILFGENTYIVPRRNRTIIIGATSEDVGFTPHNTPAGIQKLLQQATRLYPQLQDYPIEEIWWGFRPATPDELPILGTSPCTNLTLAIGHYRNGILLAPITAALIADFISEQKSDPLLSHFNYSRFLAQTSTSTSMLTHSANFSNGHHAIVALDNSALTNLDSPLTIAGKTFKSRLMTGTGKYRSIEEMQQSIVASECQIVTVAVRRVQTKAPGHEGLAEALDWQKIWMLPNTAGCQTAEEAIRVARLGREMAKLLGQEDNNFVKLEVIPDPKYLLPDPIGTLQAAEQLVKEGFAVLPYINADPMLAKRLEEVGCATVMPLASPIGSGQGLKTTANIQIIIENSRIPVVVDAGIGAPSEAAQAMELGADALLINSAIALAKNPAAMARAMNLAAVAGRLAYLAGRMPIKDYASASSPLTGTISS</sequence>
<dbReference type="Gene3D" id="3.20.20.70">
    <property type="entry name" value="Aldolase class I"/>
    <property type="match status" value="1"/>
</dbReference>
<evidence type="ECO:0000259" key="10">
    <source>
        <dbReference type="Pfam" id="PF01266"/>
    </source>
</evidence>
<dbReference type="InterPro" id="IPR006076">
    <property type="entry name" value="FAD-dep_OxRdtase"/>
</dbReference>
<dbReference type="GO" id="GO:0005737">
    <property type="term" value="C:cytoplasm"/>
    <property type="evidence" value="ECO:0007669"/>
    <property type="project" value="UniProtKB-SubCell"/>
</dbReference>
<feature type="domain" description="FAD dependent oxidoreductase" evidence="10">
    <location>
        <begin position="4"/>
        <end position="342"/>
    </location>
</feature>